<protein>
    <recommendedName>
        <fullName evidence="3">DUF4760 domain-containing protein</fullName>
    </recommendedName>
</protein>
<organism evidence="1 2">
    <name type="scientific">Kribbella deserti</name>
    <dbReference type="NCBI Taxonomy" id="1926257"/>
    <lineage>
        <taxon>Bacteria</taxon>
        <taxon>Bacillati</taxon>
        <taxon>Actinomycetota</taxon>
        <taxon>Actinomycetes</taxon>
        <taxon>Propionibacteriales</taxon>
        <taxon>Kribbellaceae</taxon>
        <taxon>Kribbella</taxon>
    </lineage>
</organism>
<dbReference type="RefSeq" id="WP_380043500.1">
    <property type="nucleotide sequence ID" value="NZ_JBHLTC010000001.1"/>
</dbReference>
<proteinExistence type="predicted"/>
<keyword evidence="2" id="KW-1185">Reference proteome</keyword>
<sequence>MPLILSEGVFIALVALGGTLAGGLVTALTQLLVSHAGAKAQAQSQLMQAKRDNAARWRDERYLVYTEFARKERATQLVVENYSDAYIEDESEPSEISRREAQALAALEDIDATLAKLTILAGPELSHIAALAVHHLWNGYDQPDTDVIYNRESKIEYQALVRAMQSELGIDIAWPKDVLKI</sequence>
<comment type="caution">
    <text evidence="1">The sequence shown here is derived from an EMBL/GenBank/DDBJ whole genome shotgun (WGS) entry which is preliminary data.</text>
</comment>
<dbReference type="EMBL" id="JBHLTC010000001">
    <property type="protein sequence ID" value="MFC0622823.1"/>
    <property type="molecule type" value="Genomic_DNA"/>
</dbReference>
<evidence type="ECO:0008006" key="3">
    <source>
        <dbReference type="Google" id="ProtNLM"/>
    </source>
</evidence>
<evidence type="ECO:0000313" key="1">
    <source>
        <dbReference type="EMBL" id="MFC0622823.1"/>
    </source>
</evidence>
<evidence type="ECO:0000313" key="2">
    <source>
        <dbReference type="Proteomes" id="UP001589890"/>
    </source>
</evidence>
<dbReference type="Proteomes" id="UP001589890">
    <property type="component" value="Unassembled WGS sequence"/>
</dbReference>
<reference evidence="1 2" key="1">
    <citation type="submission" date="2024-09" db="EMBL/GenBank/DDBJ databases">
        <authorList>
            <person name="Sun Q."/>
            <person name="Mori K."/>
        </authorList>
    </citation>
    <scope>NUCLEOTIDE SEQUENCE [LARGE SCALE GENOMIC DNA]</scope>
    <source>
        <strain evidence="1 2">CGMCC 1.15906</strain>
    </source>
</reference>
<accession>A0ABV6QE56</accession>
<name>A0ABV6QE56_9ACTN</name>
<gene>
    <name evidence="1" type="ORF">ACFFGN_02050</name>
</gene>